<accession>A0A3N4Z6I7</accession>
<comment type="caution">
    <text evidence="2">The sequence shown here is derived from an EMBL/GenBank/DDBJ whole genome shotgun (WGS) entry which is preliminary data.</text>
</comment>
<keyword evidence="3" id="KW-1185">Reference proteome</keyword>
<name>A0A3N4Z6I7_9MICO</name>
<evidence type="ECO:0000313" key="3">
    <source>
        <dbReference type="Proteomes" id="UP000280501"/>
    </source>
</evidence>
<reference evidence="2 3" key="1">
    <citation type="submission" date="2018-11" db="EMBL/GenBank/DDBJ databases">
        <title>Sequencing the genomes of 1000 actinobacteria strains.</title>
        <authorList>
            <person name="Klenk H.-P."/>
        </authorList>
    </citation>
    <scope>NUCLEOTIDE SEQUENCE [LARGE SCALE GENOMIC DNA]</scope>
    <source>
        <strain evidence="2 3">DSM 15700</strain>
    </source>
</reference>
<dbReference type="OrthoDB" id="5145488at2"/>
<feature type="transmembrane region" description="Helical" evidence="1">
    <location>
        <begin position="39"/>
        <end position="57"/>
    </location>
</feature>
<dbReference type="RefSeq" id="WP_123814470.1">
    <property type="nucleotide sequence ID" value="NZ_RKQZ01000001.1"/>
</dbReference>
<feature type="transmembrane region" description="Helical" evidence="1">
    <location>
        <begin position="12"/>
        <end position="33"/>
    </location>
</feature>
<proteinExistence type="predicted"/>
<evidence type="ECO:0000313" key="2">
    <source>
        <dbReference type="EMBL" id="RPF21438.1"/>
    </source>
</evidence>
<sequence length="375" mass="40074">MRSNFFWTANRMIWAWVVATLAGIAVLVIVAGALNVLPIVVFGVSVLVAPVSLIVPLKRMLTRQIDQVVEHASVLRPGAVVIPAAALVWTRADREGVGLQMAGRNASGGSPVAVTVLADRVEVWSGRVEPEPRWSVSRADLMVVVDEVRVGMSNVWDVVRLGDGRHDVLVSPRYSPRPNEAGKDIDRVLAELGLDPSRVRRPEPMPAVSRKTVRLVRPFYLPLAGGGVTDLPDRLRKRLVRAGRKVTAVQVRDLLAGGWREMVVGAHLALALPADDVRDAVLAAMARSRGGDTGLPLSVVAVLLAGPTAVEAMNGRLDPPAGRHRDDDLLQIVAAAVSHAGGAPGQAPPPWAVEAFEDMLAAALDLQRDFANARA</sequence>
<gene>
    <name evidence="2" type="ORF">EDD34_2066</name>
</gene>
<evidence type="ECO:0000256" key="1">
    <source>
        <dbReference type="SAM" id="Phobius"/>
    </source>
</evidence>
<dbReference type="Proteomes" id="UP000280501">
    <property type="component" value="Unassembled WGS sequence"/>
</dbReference>
<keyword evidence="1" id="KW-1133">Transmembrane helix</keyword>
<organism evidence="2 3">
    <name type="scientific">Myceligenerans xiligouense</name>
    <dbReference type="NCBI Taxonomy" id="253184"/>
    <lineage>
        <taxon>Bacteria</taxon>
        <taxon>Bacillati</taxon>
        <taxon>Actinomycetota</taxon>
        <taxon>Actinomycetes</taxon>
        <taxon>Micrococcales</taxon>
        <taxon>Promicromonosporaceae</taxon>
        <taxon>Myceligenerans</taxon>
    </lineage>
</organism>
<dbReference type="EMBL" id="RKQZ01000001">
    <property type="protein sequence ID" value="RPF21438.1"/>
    <property type="molecule type" value="Genomic_DNA"/>
</dbReference>
<keyword evidence="1" id="KW-0812">Transmembrane</keyword>
<keyword evidence="1" id="KW-0472">Membrane</keyword>
<protein>
    <submittedName>
        <fullName evidence="2">Uncharacterized protein</fullName>
    </submittedName>
</protein>
<dbReference type="AlphaFoldDB" id="A0A3N4Z6I7"/>